<evidence type="ECO:0000256" key="2">
    <source>
        <dbReference type="SAM" id="MobiDB-lite"/>
    </source>
</evidence>
<name>A0A0J8U6X0_COCIT</name>
<dbReference type="PANTHER" id="PTHR34598:SF1">
    <property type="entry name" value="PUTATIVE (AFU_ORTHOLOGUE AFUA_3G13140)-RELATED"/>
    <property type="match status" value="1"/>
</dbReference>
<gene>
    <name evidence="3" type="ORF">CIHG_00555</name>
</gene>
<dbReference type="STRING" id="396776.A0A0J8U6X0"/>
<dbReference type="InterPro" id="IPR044053">
    <property type="entry name" value="AsaB-like"/>
</dbReference>
<dbReference type="EMBL" id="DS016981">
    <property type="protein sequence ID" value="KMU82773.1"/>
    <property type="molecule type" value="Genomic_DNA"/>
</dbReference>
<sequence length="308" mass="34867">MASPYISGFHHVDGNRLSTICCRRRHHHHHHGERSQLHPTRARRGIHSLLAPTSRRLQTILLRRKSTTRPTPIQPHRGPPEGLHHRHPRARSQLLPRRDAFQALQNVPPTKADPSFTDDANIKSVYYPEVEDLILTHVPGATRVVIFDHTIRRSNPDAPRGPVTRAHVDQTPYSAAERVKYHLPADEAEQLLRGRYRIINVWRPLNGPVQDMPLAFASSLSVDDADLVPVEHRYPDRTGETATVLYAPTQKWYYWSGIGGDERLLLKCSDSKEGAPGKRVPHTAFVDPRTPVGARGRESIEVRCLVFG</sequence>
<evidence type="ECO:0000313" key="3">
    <source>
        <dbReference type="EMBL" id="KMU82773.1"/>
    </source>
</evidence>
<proteinExistence type="inferred from homology"/>
<protein>
    <submittedName>
        <fullName evidence="3">7alpha-cephem-methoxylase P8 chain</fullName>
    </submittedName>
</protein>
<dbReference type="PANTHER" id="PTHR34598">
    <property type="entry name" value="BLL6449 PROTEIN"/>
    <property type="match status" value="1"/>
</dbReference>
<evidence type="ECO:0000256" key="1">
    <source>
        <dbReference type="ARBA" id="ARBA00023604"/>
    </source>
</evidence>
<feature type="region of interest" description="Disordered" evidence="2">
    <location>
        <begin position="64"/>
        <end position="90"/>
    </location>
</feature>
<organism evidence="3 4">
    <name type="scientific">Coccidioides immitis H538.4</name>
    <dbReference type="NCBI Taxonomy" id="396776"/>
    <lineage>
        <taxon>Eukaryota</taxon>
        <taxon>Fungi</taxon>
        <taxon>Dikarya</taxon>
        <taxon>Ascomycota</taxon>
        <taxon>Pezizomycotina</taxon>
        <taxon>Eurotiomycetes</taxon>
        <taxon>Eurotiomycetidae</taxon>
        <taxon>Onygenales</taxon>
        <taxon>Onygenaceae</taxon>
        <taxon>Coccidioides</taxon>
    </lineage>
</organism>
<accession>A0A0J8U6X0</accession>
<dbReference type="GO" id="GO:0016491">
    <property type="term" value="F:oxidoreductase activity"/>
    <property type="evidence" value="ECO:0007669"/>
    <property type="project" value="InterPro"/>
</dbReference>
<evidence type="ECO:0000313" key="4">
    <source>
        <dbReference type="Proteomes" id="UP000054563"/>
    </source>
</evidence>
<dbReference type="VEuPathDB" id="FungiDB:CIHG_00555"/>
<dbReference type="AlphaFoldDB" id="A0A0J8U6X0"/>
<dbReference type="Proteomes" id="UP000054563">
    <property type="component" value="Unassembled WGS sequence"/>
</dbReference>
<comment type="similarity">
    <text evidence="1">Belongs to the asaB hydroxylase/desaturase family.</text>
</comment>
<dbReference type="OrthoDB" id="412788at2759"/>
<dbReference type="NCBIfam" id="NF041278">
    <property type="entry name" value="CmcJ_NvfI_EfuI"/>
    <property type="match status" value="1"/>
</dbReference>
<dbReference type="eggNOG" id="ENOG502RZMU">
    <property type="taxonomic scope" value="Eukaryota"/>
</dbReference>
<reference evidence="4" key="1">
    <citation type="journal article" date="2010" name="Genome Res.">
        <title>Population genomic sequencing of Coccidioides fungi reveals recent hybridization and transposon control.</title>
        <authorList>
            <person name="Neafsey D.E."/>
            <person name="Barker B.M."/>
            <person name="Sharpton T.J."/>
            <person name="Stajich J.E."/>
            <person name="Park D.J."/>
            <person name="Whiston E."/>
            <person name="Hung C.-Y."/>
            <person name="McMahan C."/>
            <person name="White J."/>
            <person name="Sykes S."/>
            <person name="Heiman D."/>
            <person name="Young S."/>
            <person name="Zeng Q."/>
            <person name="Abouelleil A."/>
            <person name="Aftuck L."/>
            <person name="Bessette D."/>
            <person name="Brown A."/>
            <person name="FitzGerald M."/>
            <person name="Lui A."/>
            <person name="Macdonald J.P."/>
            <person name="Priest M."/>
            <person name="Orbach M.J."/>
            <person name="Galgiani J.N."/>
            <person name="Kirkland T.N."/>
            <person name="Cole G.T."/>
            <person name="Birren B.W."/>
            <person name="Henn M.R."/>
            <person name="Taylor J.W."/>
            <person name="Rounsley S.D."/>
        </authorList>
    </citation>
    <scope>NUCLEOTIDE SEQUENCE [LARGE SCALE GENOMIC DNA]</scope>
    <source>
        <strain evidence="4">H538.4</strain>
    </source>
</reference>